<reference evidence="1" key="1">
    <citation type="journal article" date="2014" name="Int. J. Syst. Evol. Microbiol.">
        <title>Complete genome sequence of Corynebacterium casei LMG S-19264T (=DSM 44701T), isolated from a smear-ripened cheese.</title>
        <authorList>
            <consortium name="US DOE Joint Genome Institute (JGI-PGF)"/>
            <person name="Walter F."/>
            <person name="Albersmeier A."/>
            <person name="Kalinowski J."/>
            <person name="Ruckert C."/>
        </authorList>
    </citation>
    <scope>NUCLEOTIDE SEQUENCE</scope>
    <source>
        <strain evidence="1">CGMCC 1.12987</strain>
    </source>
</reference>
<name>A0A917D4L4_9BACL</name>
<reference evidence="1" key="2">
    <citation type="submission" date="2020-09" db="EMBL/GenBank/DDBJ databases">
        <authorList>
            <person name="Sun Q."/>
            <person name="Zhou Y."/>
        </authorList>
    </citation>
    <scope>NUCLEOTIDE SEQUENCE</scope>
    <source>
        <strain evidence="1">CGMCC 1.12987</strain>
    </source>
</reference>
<organism evidence="1 2">
    <name type="scientific">Paenibacillus abyssi</name>
    <dbReference type="NCBI Taxonomy" id="1340531"/>
    <lineage>
        <taxon>Bacteria</taxon>
        <taxon>Bacillati</taxon>
        <taxon>Bacillota</taxon>
        <taxon>Bacilli</taxon>
        <taxon>Bacillales</taxon>
        <taxon>Paenibacillaceae</taxon>
        <taxon>Paenibacillus</taxon>
    </lineage>
</organism>
<comment type="caution">
    <text evidence="1">The sequence shown here is derived from an EMBL/GenBank/DDBJ whole genome shotgun (WGS) entry which is preliminary data.</text>
</comment>
<dbReference type="AlphaFoldDB" id="A0A917D4L4"/>
<evidence type="ECO:0000313" key="2">
    <source>
        <dbReference type="Proteomes" id="UP000644756"/>
    </source>
</evidence>
<evidence type="ECO:0000313" key="1">
    <source>
        <dbReference type="EMBL" id="GGG07638.1"/>
    </source>
</evidence>
<accession>A0A917D4L4</accession>
<dbReference type="EMBL" id="BMGR01000008">
    <property type="protein sequence ID" value="GGG07638.1"/>
    <property type="molecule type" value="Genomic_DNA"/>
</dbReference>
<keyword evidence="2" id="KW-1185">Reference proteome</keyword>
<proteinExistence type="predicted"/>
<dbReference type="RefSeq" id="WP_188531465.1">
    <property type="nucleotide sequence ID" value="NZ_BMGR01000008.1"/>
</dbReference>
<gene>
    <name evidence="1" type="ORF">GCM10010916_25640</name>
</gene>
<dbReference type="Proteomes" id="UP000644756">
    <property type="component" value="Unassembled WGS sequence"/>
</dbReference>
<protein>
    <submittedName>
        <fullName evidence="1">Uncharacterized protein</fullName>
    </submittedName>
</protein>
<sequence>MFKSGFILSTDAHIAAAIHNKTPVTAWMENKIVDYGGVIESQNDYAVKINDEYYVKAACEFRVR</sequence>